<dbReference type="Pfam" id="PF00866">
    <property type="entry name" value="Ring_hydroxyl_B"/>
    <property type="match status" value="1"/>
</dbReference>
<evidence type="ECO:0000256" key="1">
    <source>
        <dbReference type="ARBA" id="ARBA00009570"/>
    </source>
</evidence>
<dbReference type="PANTHER" id="PTHR41534">
    <property type="entry name" value="BLR3401 PROTEIN"/>
    <property type="match status" value="1"/>
</dbReference>
<evidence type="ECO:0000313" key="4">
    <source>
        <dbReference type="Proteomes" id="UP000542125"/>
    </source>
</evidence>
<dbReference type="RefSeq" id="WP_179587883.1">
    <property type="nucleotide sequence ID" value="NZ_JACBYR010000001.1"/>
</dbReference>
<comment type="similarity">
    <text evidence="1">Belongs to the bacterial ring-hydroxylating dioxygenase beta subunit family.</text>
</comment>
<proteinExistence type="inferred from homology"/>
<dbReference type="EMBL" id="JACBYR010000001">
    <property type="protein sequence ID" value="NYE84159.1"/>
    <property type="molecule type" value="Genomic_DNA"/>
</dbReference>
<dbReference type="GO" id="GO:0019380">
    <property type="term" value="P:3-phenylpropionate catabolic process"/>
    <property type="evidence" value="ECO:0007669"/>
    <property type="project" value="TreeGrafter"/>
</dbReference>
<dbReference type="GO" id="GO:0051213">
    <property type="term" value="F:dioxygenase activity"/>
    <property type="evidence" value="ECO:0007669"/>
    <property type="project" value="UniProtKB-KW"/>
</dbReference>
<reference evidence="3 4" key="1">
    <citation type="submission" date="2020-07" db="EMBL/GenBank/DDBJ databases">
        <title>Genomic Encyclopedia of Type Strains, Phase IV (KMG-V): Genome sequencing to study the core and pangenomes of soil and plant-associated prokaryotes.</title>
        <authorList>
            <person name="Whitman W."/>
        </authorList>
    </citation>
    <scope>NUCLEOTIDE SEQUENCE [LARGE SCALE GENOMIC DNA]</scope>
    <source>
        <strain evidence="3 4">SAS40</strain>
    </source>
</reference>
<dbReference type="InterPro" id="IPR000391">
    <property type="entry name" value="Rng_hydr_dOase-bsu"/>
</dbReference>
<sequence>MTQTYLDIEPASVQQEIEQFFYREADLLDERRYDEWLALLADDIRYWMPVVRNVRRDAREQEYTREGLDVAWFDEGIETLRQRVAQINTGIHWAEEPASRTSHLITNVRLLGAPEGQTLAANEVRSKCRFIVYQNRLEGEVAWFVGKRVDTLRRTEHGLQVRRREIYLDQTVLLGKALTVFF</sequence>
<name>A0A7Y9IWB4_9BURK</name>
<protein>
    <submittedName>
        <fullName evidence="3">3-phenylpropionate/cinnamic acid dioxygenase small subunit</fullName>
    </submittedName>
</protein>
<dbReference type="InterPro" id="IPR032710">
    <property type="entry name" value="NTF2-like_dom_sf"/>
</dbReference>
<dbReference type="Proteomes" id="UP000542125">
    <property type="component" value="Unassembled WGS sequence"/>
</dbReference>
<dbReference type="Gene3D" id="3.10.450.50">
    <property type="match status" value="1"/>
</dbReference>
<dbReference type="PANTHER" id="PTHR41534:SF2">
    <property type="entry name" value="3-PHENYLPROPIONATE_CINNAMIC ACID DIOXYGENASE SUBUNIT BETA"/>
    <property type="match status" value="1"/>
</dbReference>
<dbReference type="SUPFAM" id="SSF54427">
    <property type="entry name" value="NTF2-like"/>
    <property type="match status" value="1"/>
</dbReference>
<comment type="caution">
    <text evidence="3">The sequence shown here is derived from an EMBL/GenBank/DDBJ whole genome shotgun (WGS) entry which is preliminary data.</text>
</comment>
<evidence type="ECO:0000256" key="2">
    <source>
        <dbReference type="ARBA" id="ARBA00023002"/>
    </source>
</evidence>
<accession>A0A7Y9IWB4</accession>
<gene>
    <name evidence="3" type="ORF">FHW18_003430</name>
</gene>
<dbReference type="AlphaFoldDB" id="A0A7Y9IWB4"/>
<evidence type="ECO:0000313" key="3">
    <source>
        <dbReference type="EMBL" id="NYE84159.1"/>
    </source>
</evidence>
<dbReference type="CDD" id="cd00667">
    <property type="entry name" value="ring_hydroxylating_dioxygenases_beta"/>
    <property type="match status" value="1"/>
</dbReference>
<dbReference type="NCBIfam" id="NF007479">
    <property type="entry name" value="PRK10069.1"/>
    <property type="match status" value="1"/>
</dbReference>
<keyword evidence="4" id="KW-1185">Reference proteome</keyword>
<organism evidence="3 4">
    <name type="scientific">Pigmentiphaga litoralis</name>
    <dbReference type="NCBI Taxonomy" id="516702"/>
    <lineage>
        <taxon>Bacteria</taxon>
        <taxon>Pseudomonadati</taxon>
        <taxon>Pseudomonadota</taxon>
        <taxon>Betaproteobacteria</taxon>
        <taxon>Burkholderiales</taxon>
        <taxon>Alcaligenaceae</taxon>
        <taxon>Pigmentiphaga</taxon>
    </lineage>
</organism>
<keyword evidence="3" id="KW-0223">Dioxygenase</keyword>
<keyword evidence="2" id="KW-0560">Oxidoreductase</keyword>